<feature type="domain" description="GINS subunit" evidence="6">
    <location>
        <begin position="59"/>
        <end position="125"/>
    </location>
</feature>
<reference evidence="9" key="1">
    <citation type="submission" date="2025-08" db="UniProtKB">
        <authorList>
            <consortium name="RefSeq"/>
        </authorList>
    </citation>
    <scope>IDENTIFICATION</scope>
</reference>
<organism evidence="8 9">
    <name type="scientific">Ceratosolen solmsi marchali</name>
    <dbReference type="NCBI Taxonomy" id="326594"/>
    <lineage>
        <taxon>Eukaryota</taxon>
        <taxon>Metazoa</taxon>
        <taxon>Ecdysozoa</taxon>
        <taxon>Arthropoda</taxon>
        <taxon>Hexapoda</taxon>
        <taxon>Insecta</taxon>
        <taxon>Pterygota</taxon>
        <taxon>Neoptera</taxon>
        <taxon>Endopterygota</taxon>
        <taxon>Hymenoptera</taxon>
        <taxon>Apocrita</taxon>
        <taxon>Proctotrupomorpha</taxon>
        <taxon>Chalcidoidea</taxon>
        <taxon>Agaonidae</taxon>
        <taxon>Agaoninae</taxon>
        <taxon>Ceratosolen</taxon>
    </lineage>
</organism>
<keyword evidence="3 5" id="KW-0235">DNA replication</keyword>
<evidence type="ECO:0000256" key="1">
    <source>
        <dbReference type="ARBA" id="ARBA00004123"/>
    </source>
</evidence>
<evidence type="ECO:0000256" key="5">
    <source>
        <dbReference type="RuleBase" id="RU368085"/>
    </source>
</evidence>
<dbReference type="Gene3D" id="1.20.58.1030">
    <property type="match status" value="1"/>
</dbReference>
<evidence type="ECO:0000256" key="3">
    <source>
        <dbReference type="ARBA" id="ARBA00022705"/>
    </source>
</evidence>
<comment type="similarity">
    <text evidence="2 5">Belongs to the GINS1/PSF1 family.</text>
</comment>
<accession>A0AAJ7E1H8</accession>
<dbReference type="Pfam" id="PF24997">
    <property type="entry name" value="PSF1_C"/>
    <property type="match status" value="1"/>
</dbReference>
<sequence>MFGKEAIKLIHELDQCEEIKPFNEAIFQQVLEEINSLYEQNSKDVSTITETNTAPRNSVIVRHFAMNRNKRCLLTYLYHRLRRLRQIRWELGSILPSEITANLVSAESHWFQAYSKSLATYMRSIGEDGLNIMNDVHPPKSLYIEVRCVQDYGKFEFDDGQIVNLKENTYHLLPRSQCEALIRQGVLEHVSS</sequence>
<evidence type="ECO:0000259" key="6">
    <source>
        <dbReference type="Pfam" id="PF05916"/>
    </source>
</evidence>
<evidence type="ECO:0000313" key="8">
    <source>
        <dbReference type="Proteomes" id="UP000695007"/>
    </source>
</evidence>
<dbReference type="InterPro" id="IPR056783">
    <property type="entry name" value="PSF1_C"/>
</dbReference>
<protein>
    <recommendedName>
        <fullName evidence="5">DNA replication complex GINS protein PSF1</fullName>
    </recommendedName>
</protein>
<gene>
    <name evidence="9" type="primary">LOC105367403</name>
</gene>
<feature type="domain" description="DNA replication complex GINS protein PSF1 C-terminal" evidence="7">
    <location>
        <begin position="140"/>
        <end position="190"/>
    </location>
</feature>
<evidence type="ECO:0000256" key="2">
    <source>
        <dbReference type="ARBA" id="ARBA00006677"/>
    </source>
</evidence>
<dbReference type="PANTHER" id="PTHR12914:SF2">
    <property type="entry name" value="DNA REPLICATION COMPLEX GINS PROTEIN PSF1"/>
    <property type="match status" value="1"/>
</dbReference>
<dbReference type="InterPro" id="IPR021151">
    <property type="entry name" value="GINS_A"/>
</dbReference>
<dbReference type="InterPro" id="IPR036224">
    <property type="entry name" value="GINS_bundle-like_dom_sf"/>
</dbReference>
<evidence type="ECO:0000259" key="7">
    <source>
        <dbReference type="Pfam" id="PF24997"/>
    </source>
</evidence>
<name>A0AAJ7E1H8_9HYME</name>
<comment type="subunit">
    <text evidence="5">Component of the GINS complex.</text>
</comment>
<dbReference type="CDD" id="cd11710">
    <property type="entry name" value="GINS_A_psf1"/>
    <property type="match status" value="1"/>
</dbReference>
<dbReference type="GO" id="GO:0000811">
    <property type="term" value="C:GINS complex"/>
    <property type="evidence" value="ECO:0007669"/>
    <property type="project" value="UniProtKB-UniRule"/>
</dbReference>
<dbReference type="SUPFAM" id="SSF158573">
    <property type="entry name" value="GINS helical bundle-like"/>
    <property type="match status" value="1"/>
</dbReference>
<dbReference type="GeneID" id="105367403"/>
<proteinExistence type="inferred from homology"/>
<dbReference type="Pfam" id="PF05916">
    <property type="entry name" value="Sld5"/>
    <property type="match status" value="1"/>
</dbReference>
<keyword evidence="4 5" id="KW-0539">Nucleus</keyword>
<comment type="subcellular location">
    <subcellularLocation>
        <location evidence="1 5">Nucleus</location>
    </subcellularLocation>
</comment>
<dbReference type="AlphaFoldDB" id="A0AAJ7E1H8"/>
<dbReference type="PANTHER" id="PTHR12914">
    <property type="entry name" value="PARTNER OF SLD5"/>
    <property type="match status" value="1"/>
</dbReference>
<dbReference type="InterPro" id="IPR005339">
    <property type="entry name" value="GINS_Psf1"/>
</dbReference>
<dbReference type="Proteomes" id="UP000695007">
    <property type="component" value="Unplaced"/>
</dbReference>
<evidence type="ECO:0000256" key="4">
    <source>
        <dbReference type="ARBA" id="ARBA00023242"/>
    </source>
</evidence>
<keyword evidence="8" id="KW-1185">Reference proteome</keyword>
<dbReference type="RefSeq" id="XP_011504401.1">
    <property type="nucleotide sequence ID" value="XM_011506099.1"/>
</dbReference>
<dbReference type="KEGG" id="csol:105367403"/>
<dbReference type="GO" id="GO:1902983">
    <property type="term" value="P:DNA strand elongation involved in mitotic DNA replication"/>
    <property type="evidence" value="ECO:0007669"/>
    <property type="project" value="TreeGrafter"/>
</dbReference>
<evidence type="ECO:0000313" key="9">
    <source>
        <dbReference type="RefSeq" id="XP_011504401.1"/>
    </source>
</evidence>
<dbReference type="CDD" id="cd21696">
    <property type="entry name" value="GINS_B_Psf1"/>
    <property type="match status" value="1"/>
</dbReference>
<comment type="function">
    <text evidence="5">Required for correct functioning of the GINS complex, a complex that plays an essential role in the initiation of DNA replication, and progression of DNA replication forks. GINS complex seems to bind preferentially to single-stranded DNA.</text>
</comment>